<dbReference type="Pfam" id="PF00534">
    <property type="entry name" value="Glycos_transf_1"/>
    <property type="match status" value="1"/>
</dbReference>
<dbReference type="InterPro" id="IPR002859">
    <property type="entry name" value="PKD/REJ-like"/>
</dbReference>
<proteinExistence type="predicted"/>
<feature type="chain" id="PRO_5007592810" evidence="8">
    <location>
        <begin position="20"/>
        <end position="2128"/>
    </location>
</feature>
<organism evidence="10 11">
    <name type="scientific">Tieghemostelium lacteum</name>
    <name type="common">Slime mold</name>
    <name type="synonym">Dictyostelium lacteum</name>
    <dbReference type="NCBI Taxonomy" id="361077"/>
    <lineage>
        <taxon>Eukaryota</taxon>
        <taxon>Amoebozoa</taxon>
        <taxon>Evosea</taxon>
        <taxon>Eumycetozoa</taxon>
        <taxon>Dictyostelia</taxon>
        <taxon>Dictyosteliales</taxon>
        <taxon>Raperosteliaceae</taxon>
        <taxon>Tieghemostelium</taxon>
    </lineage>
</organism>
<dbReference type="OrthoDB" id="19274at2759"/>
<dbReference type="SMART" id="SM00429">
    <property type="entry name" value="IPT"/>
    <property type="match status" value="1"/>
</dbReference>
<dbReference type="Gene3D" id="2.60.220.50">
    <property type="match status" value="1"/>
</dbReference>
<dbReference type="Pfam" id="PF01833">
    <property type="entry name" value="TIG"/>
    <property type="match status" value="1"/>
</dbReference>
<dbReference type="SUPFAM" id="SSF53448">
    <property type="entry name" value="Nucleotide-diphospho-sugar transferases"/>
    <property type="match status" value="1"/>
</dbReference>
<evidence type="ECO:0000256" key="3">
    <source>
        <dbReference type="ARBA" id="ARBA00022692"/>
    </source>
</evidence>
<feature type="region of interest" description="Disordered" evidence="6">
    <location>
        <begin position="1915"/>
        <end position="1988"/>
    </location>
</feature>
<evidence type="ECO:0000256" key="1">
    <source>
        <dbReference type="ARBA" id="ARBA00004370"/>
    </source>
</evidence>
<feature type="domain" description="IPT/TIG" evidence="9">
    <location>
        <begin position="835"/>
        <end position="922"/>
    </location>
</feature>
<dbReference type="Gene3D" id="3.40.50.2000">
    <property type="entry name" value="Glycogen Phosphorylase B"/>
    <property type="match status" value="2"/>
</dbReference>
<reference evidence="10 11" key="1">
    <citation type="submission" date="2015-12" db="EMBL/GenBank/DDBJ databases">
        <title>Dictyostelia acquired genes for synthesis and detection of signals that induce cell-type specialization by lateral gene transfer from prokaryotes.</title>
        <authorList>
            <person name="Gloeckner G."/>
            <person name="Schaap P."/>
        </authorList>
    </citation>
    <scope>NUCLEOTIDE SEQUENCE [LARGE SCALE GENOMIC DNA]</scope>
    <source>
        <strain evidence="10 11">TK</strain>
    </source>
</reference>
<keyword evidence="8" id="KW-0732">Signal</keyword>
<dbReference type="CDD" id="cd00102">
    <property type="entry name" value="IPT"/>
    <property type="match status" value="1"/>
</dbReference>
<dbReference type="Pfam" id="PF01825">
    <property type="entry name" value="GPS"/>
    <property type="match status" value="1"/>
</dbReference>
<dbReference type="Proteomes" id="UP000076078">
    <property type="component" value="Unassembled WGS sequence"/>
</dbReference>
<dbReference type="InterPro" id="IPR013783">
    <property type="entry name" value="Ig-like_fold"/>
</dbReference>
<dbReference type="CDD" id="cd00761">
    <property type="entry name" value="Glyco_tranf_GTA_type"/>
    <property type="match status" value="1"/>
</dbReference>
<gene>
    <name evidence="10" type="ORF">DLAC_11095</name>
</gene>
<evidence type="ECO:0000256" key="6">
    <source>
        <dbReference type="SAM" id="MobiDB-lite"/>
    </source>
</evidence>
<dbReference type="PANTHER" id="PTHR22916:SF30">
    <property type="entry name" value="IPT_TIG DOMAIN-CONTAINING PROTEIN"/>
    <property type="match status" value="1"/>
</dbReference>
<dbReference type="PANTHER" id="PTHR22916">
    <property type="entry name" value="GLYCOSYLTRANSFERASE"/>
    <property type="match status" value="1"/>
</dbReference>
<dbReference type="FunCoup" id="A0A151Z392">
    <property type="interactions" value="372"/>
</dbReference>
<feature type="transmembrane region" description="Helical" evidence="7">
    <location>
        <begin position="1883"/>
        <end position="1907"/>
    </location>
</feature>
<comment type="caution">
    <text evidence="10">The sequence shown here is derived from an EMBL/GenBank/DDBJ whole genome shotgun (WGS) entry which is preliminary data.</text>
</comment>
<dbReference type="SMART" id="SM00303">
    <property type="entry name" value="GPS"/>
    <property type="match status" value="1"/>
</dbReference>
<dbReference type="Pfam" id="PF13439">
    <property type="entry name" value="Glyco_transf_4"/>
    <property type="match status" value="1"/>
</dbReference>
<dbReference type="InterPro" id="IPR028098">
    <property type="entry name" value="Glyco_trans_4-like_N"/>
</dbReference>
<accession>A0A151Z392</accession>
<evidence type="ECO:0000256" key="5">
    <source>
        <dbReference type="ARBA" id="ARBA00023136"/>
    </source>
</evidence>
<dbReference type="InterPro" id="IPR029044">
    <property type="entry name" value="Nucleotide-diphossugar_trans"/>
</dbReference>
<feature type="compositionally biased region" description="Low complexity" evidence="6">
    <location>
        <begin position="2021"/>
        <end position="2045"/>
    </location>
</feature>
<keyword evidence="4 7" id="KW-1133">Transmembrane helix</keyword>
<dbReference type="Gene3D" id="2.60.40.10">
    <property type="entry name" value="Immunoglobulins"/>
    <property type="match status" value="3"/>
</dbReference>
<dbReference type="STRING" id="361077.A0A151Z392"/>
<comment type="subcellular location">
    <subcellularLocation>
        <location evidence="1">Membrane</location>
    </subcellularLocation>
</comment>
<keyword evidence="2" id="KW-0808">Transferase</keyword>
<dbReference type="InParanoid" id="A0A151Z392"/>
<keyword evidence="5 7" id="KW-0472">Membrane</keyword>
<protein>
    <submittedName>
        <fullName evidence="10">IPT/TIG domain-containing protein</fullName>
    </submittedName>
</protein>
<dbReference type="EMBL" id="LODT01000051">
    <property type="protein sequence ID" value="KYQ88397.1"/>
    <property type="molecule type" value="Genomic_DNA"/>
</dbReference>
<keyword evidence="11" id="KW-1185">Reference proteome</keyword>
<feature type="region of interest" description="Disordered" evidence="6">
    <location>
        <begin position="2009"/>
        <end position="2069"/>
    </location>
</feature>
<dbReference type="InterPro" id="IPR046338">
    <property type="entry name" value="GAIN_dom_sf"/>
</dbReference>
<dbReference type="Gene3D" id="3.90.550.10">
    <property type="entry name" value="Spore Coat Polysaccharide Biosynthesis Protein SpsA, Chain A"/>
    <property type="match status" value="1"/>
</dbReference>
<feature type="compositionally biased region" description="Basic and acidic residues" evidence="6">
    <location>
        <begin position="1917"/>
        <end position="1942"/>
    </location>
</feature>
<dbReference type="InterPro" id="IPR001296">
    <property type="entry name" value="Glyco_trans_1"/>
</dbReference>
<sequence length="2128" mass="236235">MKSIVLLLLIVLIVFVGSSFQVNTLGQHQQSHQLYTDRNELDINTLKQEYENVIKEFYNKNNLKEFNNILSETLDRLKSIQVSKNSSSTSNPSFSDLDWFLDFKQTANISNSVLNVDTHQNTRKSIAIVVSSYQGLYSTSGIGTVYSILSDFLVKKGYKVTVIYTRDEAPEKLSFAQWRTLLAGKHIQLVSLPPSSVRTENPLFQRKSYQVYQYLKQHQNDFDIVHFPDFEALGYYSILSKNDGLHFDKTLLIVGLHGPSQWVHESNQLLSTSTSNYSTSTSVTDKLNIDQLELNYMEMKQVELADLVWTPSNYIVNWLVAKGWKIDSSKLYLLPFLAQEFTDDTTQSTNIQKSLEEQPVSQVREFVFFGRLEKRKGLDLFCDGLDLLSKTSGLTSFELSLIKVTFLGRSVGNYHGNPIGKSEMSSIEYLRKRSIEWPFQIQFLTDKSTTESMAYLTESGKDRLAVIPSLEDNAPYTLYECLYSQIPFIASGQQSMKPLIQPQYHELVLFTPKAHHLSRKLTQALKKGVIVSEPTHSKEQAQESWTKFYDLIYNSVLPSITSSKKSNIIGQDDIIVSVCITHFNRPDLLNQVLESIQKQTYQKLQVILVDDGSNDTKALEYLDELSKGLFSQHPTWKIIKTSNRYLGAARNTAAKEAIGKYLYFIDDDNYAYSQAVETYLKVAEYTKSDVVTSPHSIVKTLKVPTSLDVERQWVPLGDSLQVGLFKNCFGDANFFILKSTFESIGGFTEEYGVGLEDHEILANLVLSGYKLTVSTDPLLYYRMHDPVNQMVYKTDQKSNQMRYIRPFSKALKSHKPILTVLASQTFSSKALLASNLTVTSVQPNSGPTAGQNRVTIRGTGFFVGITEVKFGSTQVPTRNVHVIDDERIEVKVPKVSQPGSVDVKVTALEGGSATLNDGYVFLSSLRVEKCLMANDEGSIVCQLDSKANTNRFDCSLIFSSATLETLGSGAQCRYTDPMTLEIEFGSDPSIQPNQQLEFVEGGIVSQDGKQQNERQLVTVQPPLLTPPLASIKGPKSIGSCEDNLVLDGSQSSGGQGKPLKFHWALETSPSQNKDQIENLMNTKADKVTIPNNLLIAGEQYEFSLNVSNWLGTSDKTTFSITKSDKSVLTVTIKGASRVILNPDENHLFEGTAVLPECANKEKDGASQFNYKWSITPEPEGYISNTTQNHQKWILSAPKLISGKNYKVRLTVTLGNIKGYDEVDVKVKPKPPVVKIEGTDKKYSTTSKIKLSAIIQEPKTIENADKLSYIFKWHCSLSGNKGDCPIGSLPDDQSIEIQASELGVGKYLFAVEVTPSDDADRVGTGSGPLEITDKSFIEVSIKKLTPPINPELKIKLETVVKNLKESYKFKWALDEGQLAASSFKDAISTSDTSKNLVLNQHALDYDTLYTFSVTITDSASDITGRAVITFKTEGRPYGGSIECDQSGGVMDKFSINLGDGWDSPNSTGVQYYSFKYLGENGLQIPLSEKSTDKQVSTMLPPGKNKVIGYVCSSKDGACTKAECTINVKFPKFEDADEIIKYITRMIQDPNVSIYDLANCLKIANSLLAAKGKKMTNAEVAEKVTAIQSTSVDIAQVRLGKADSAESLSALIDILGSATESHSILTPGHLSKTAKVMQSLVPKLKSYNSLIKDDFTNSLTVLSNIDDQMFRQLYKNESSEPEIKQKFTATLTSLDEISHELANGMLTHLSNGEKMQVITQKGVTIATLKHDPRTMDAGDISIHAQESDELSFNIPKGILTKHLSNLHLDSEVSLKMIKLPNNIRYFSNKTRFVDEFGTFSLDVMNGDKQLDISGLANKIEIQMESKGVKTKDLKCMWYNEKEDKFSDSGCETVTKGDKVTCKCDHLTQFGILHLLGGNASKGASVLTIVLSCVGAVVGAGLLVGMFVVVKKRRAAARKNGKDKPVKDSKKDKRTKEQKKEDKDGKKQKKTKKKAVDENGEGSSSDKAMEIPEGKQAAKKKSSTQEDGEFGDENSFEYILDEFNEIFQNTKKKIQSDAISRRNSPISPVSVTGSSISSNQSSPVSAVIPTDTPKSDQPVVAEDDKPSSPIVYGQSHDTAARVIQNCWKNYKALKEAKKEAEVEELLDNIGELLSDDEIDPFAIEQNQFEDN</sequence>
<feature type="signal peptide" evidence="8">
    <location>
        <begin position="1"/>
        <end position="19"/>
    </location>
</feature>
<dbReference type="InterPro" id="IPR014756">
    <property type="entry name" value="Ig_E-set"/>
</dbReference>
<evidence type="ECO:0000256" key="7">
    <source>
        <dbReference type="SAM" id="Phobius"/>
    </source>
</evidence>
<evidence type="ECO:0000313" key="10">
    <source>
        <dbReference type="EMBL" id="KYQ88397.1"/>
    </source>
</evidence>
<dbReference type="GO" id="GO:0016020">
    <property type="term" value="C:membrane"/>
    <property type="evidence" value="ECO:0007669"/>
    <property type="project" value="UniProtKB-SubCell"/>
</dbReference>
<dbReference type="SUPFAM" id="SSF81296">
    <property type="entry name" value="E set domains"/>
    <property type="match status" value="1"/>
</dbReference>
<keyword evidence="3 7" id="KW-0812">Transmembrane</keyword>
<evidence type="ECO:0000256" key="4">
    <source>
        <dbReference type="ARBA" id="ARBA00022989"/>
    </source>
</evidence>
<dbReference type="InterPro" id="IPR001173">
    <property type="entry name" value="Glyco_trans_2-like"/>
</dbReference>
<evidence type="ECO:0000313" key="11">
    <source>
        <dbReference type="Proteomes" id="UP000076078"/>
    </source>
</evidence>
<keyword evidence="2" id="KW-0328">Glycosyltransferase</keyword>
<evidence type="ECO:0000256" key="2">
    <source>
        <dbReference type="ARBA" id="ARBA00022676"/>
    </source>
</evidence>
<dbReference type="GO" id="GO:0016757">
    <property type="term" value="F:glycosyltransferase activity"/>
    <property type="evidence" value="ECO:0007669"/>
    <property type="project" value="UniProtKB-KW"/>
</dbReference>
<name>A0A151Z392_TIELA</name>
<dbReference type="InterPro" id="IPR000203">
    <property type="entry name" value="GPS"/>
</dbReference>
<dbReference type="OMA" id="GDANFFI"/>
<dbReference type="Pfam" id="PF02010">
    <property type="entry name" value="REJ"/>
    <property type="match status" value="2"/>
</dbReference>
<evidence type="ECO:0000259" key="9">
    <source>
        <dbReference type="SMART" id="SM00429"/>
    </source>
</evidence>
<evidence type="ECO:0000256" key="8">
    <source>
        <dbReference type="SAM" id="SignalP"/>
    </source>
</evidence>
<dbReference type="SUPFAM" id="SSF53756">
    <property type="entry name" value="UDP-Glycosyltransferase/glycogen phosphorylase"/>
    <property type="match status" value="1"/>
</dbReference>
<dbReference type="InterPro" id="IPR002909">
    <property type="entry name" value="IPT_dom"/>
</dbReference>
<dbReference type="Pfam" id="PF00535">
    <property type="entry name" value="Glycos_transf_2"/>
    <property type="match status" value="1"/>
</dbReference>